<protein>
    <submittedName>
        <fullName evidence="1">Uncharacterized protein</fullName>
    </submittedName>
</protein>
<proteinExistence type="predicted"/>
<dbReference type="EMBL" id="BAAALT010000067">
    <property type="protein sequence ID" value="GAA1803185.1"/>
    <property type="molecule type" value="Genomic_DNA"/>
</dbReference>
<evidence type="ECO:0000313" key="1">
    <source>
        <dbReference type="EMBL" id="GAA1803185.1"/>
    </source>
</evidence>
<name>A0ABN2M182_9ACTN</name>
<dbReference type="Pfam" id="PF10094">
    <property type="entry name" value="DUF2332"/>
    <property type="match status" value="1"/>
</dbReference>
<accession>A0ABN2M182</accession>
<organism evidence="1 2">
    <name type="scientific">Luedemannella flava</name>
    <dbReference type="NCBI Taxonomy" id="349316"/>
    <lineage>
        <taxon>Bacteria</taxon>
        <taxon>Bacillati</taxon>
        <taxon>Actinomycetota</taxon>
        <taxon>Actinomycetes</taxon>
        <taxon>Micromonosporales</taxon>
        <taxon>Micromonosporaceae</taxon>
        <taxon>Luedemannella</taxon>
    </lineage>
</organism>
<sequence length="109" mass="11107">MPAGAVPVVFASHALTYLAPSRRAELVALLAAEGARRDLAMIVNESDCCGVDLFAATPSTRDTAARTSATLATATWQAGRPTVTALAVTGPHGAWLAWAPRPVPAAAGL</sequence>
<keyword evidence="2" id="KW-1185">Reference proteome</keyword>
<comment type="caution">
    <text evidence="1">The sequence shown here is derived from an EMBL/GenBank/DDBJ whole genome shotgun (WGS) entry which is preliminary data.</text>
</comment>
<evidence type="ECO:0000313" key="2">
    <source>
        <dbReference type="Proteomes" id="UP001500218"/>
    </source>
</evidence>
<dbReference type="InterPro" id="IPR011200">
    <property type="entry name" value="UCP012608"/>
</dbReference>
<gene>
    <name evidence="1" type="ORF">GCM10009682_26280</name>
</gene>
<dbReference type="Proteomes" id="UP001500218">
    <property type="component" value="Unassembled WGS sequence"/>
</dbReference>
<reference evidence="1 2" key="1">
    <citation type="journal article" date="2019" name="Int. J. Syst. Evol. Microbiol.">
        <title>The Global Catalogue of Microorganisms (GCM) 10K type strain sequencing project: providing services to taxonomists for standard genome sequencing and annotation.</title>
        <authorList>
            <consortium name="The Broad Institute Genomics Platform"/>
            <consortium name="The Broad Institute Genome Sequencing Center for Infectious Disease"/>
            <person name="Wu L."/>
            <person name="Ma J."/>
        </authorList>
    </citation>
    <scope>NUCLEOTIDE SEQUENCE [LARGE SCALE GENOMIC DNA]</scope>
    <source>
        <strain evidence="1 2">JCM 13250</strain>
    </source>
</reference>